<organism evidence="1 3">
    <name type="scientific">Adineta ricciae</name>
    <name type="common">Rotifer</name>
    <dbReference type="NCBI Taxonomy" id="249248"/>
    <lineage>
        <taxon>Eukaryota</taxon>
        <taxon>Metazoa</taxon>
        <taxon>Spiralia</taxon>
        <taxon>Gnathifera</taxon>
        <taxon>Rotifera</taxon>
        <taxon>Eurotatoria</taxon>
        <taxon>Bdelloidea</taxon>
        <taxon>Adinetida</taxon>
        <taxon>Adinetidae</taxon>
        <taxon>Adineta</taxon>
    </lineage>
</organism>
<dbReference type="EMBL" id="CAJNOJ010000706">
    <property type="protein sequence ID" value="CAF1512699.1"/>
    <property type="molecule type" value="Genomic_DNA"/>
</dbReference>
<proteinExistence type="predicted"/>
<gene>
    <name evidence="2" type="ORF">EDS130_LOCUS43349</name>
    <name evidence="1" type="ORF">XAT740_LOCUS4901</name>
</gene>
<evidence type="ECO:0000313" key="1">
    <source>
        <dbReference type="EMBL" id="CAF0839695.1"/>
    </source>
</evidence>
<protein>
    <submittedName>
        <fullName evidence="1">Uncharacterized protein</fullName>
    </submittedName>
</protein>
<dbReference type="EMBL" id="CAJNOR010000206">
    <property type="protein sequence ID" value="CAF0839695.1"/>
    <property type="molecule type" value="Genomic_DNA"/>
</dbReference>
<comment type="caution">
    <text evidence="1">The sequence shown here is derived from an EMBL/GenBank/DDBJ whole genome shotgun (WGS) entry which is preliminary data.</text>
</comment>
<dbReference type="AlphaFoldDB" id="A0A813VFZ2"/>
<evidence type="ECO:0000313" key="3">
    <source>
        <dbReference type="Proteomes" id="UP000663828"/>
    </source>
</evidence>
<sequence length="121" mass="13677">MFNETVSHSLVKRQFMKWNIGGHETNPSITGSNNHVFLPPTPDIKEQETLLRKAGDQVGKLLEGGASVALAPAKWLSHMQDNWYETLVIFIKLIRFGNRTVKVAFCTHKIRLKSEMNSPVC</sequence>
<evidence type="ECO:0000313" key="2">
    <source>
        <dbReference type="EMBL" id="CAF1512699.1"/>
    </source>
</evidence>
<accession>A0A813VFZ2</accession>
<name>A0A813VFZ2_ADIRI</name>
<reference evidence="1" key="1">
    <citation type="submission" date="2021-02" db="EMBL/GenBank/DDBJ databases">
        <authorList>
            <person name="Nowell W R."/>
        </authorList>
    </citation>
    <scope>NUCLEOTIDE SEQUENCE</scope>
</reference>
<keyword evidence="3" id="KW-1185">Reference proteome</keyword>
<dbReference type="Proteomes" id="UP000663828">
    <property type="component" value="Unassembled WGS sequence"/>
</dbReference>
<dbReference type="Proteomes" id="UP000663852">
    <property type="component" value="Unassembled WGS sequence"/>
</dbReference>